<dbReference type="SUPFAM" id="SSF56059">
    <property type="entry name" value="Glutathione synthetase ATP-binding domain-like"/>
    <property type="match status" value="1"/>
</dbReference>
<comment type="caution">
    <text evidence="1">The sequence shown here is derived from an EMBL/GenBank/DDBJ whole genome shotgun (WGS) entry which is preliminary data.</text>
</comment>
<sequence length="321" mass="35620">MLAEANLQGASLALLHASHCELDKGVIRADLWTLQHGWSSEVIHLPDVVIITGDPVNTHQQAVDAWVRSCRPVIANLEMDKISMCRLLDGTSCEKYVIPWSSVPGADTRGFLSDFLRRQSGAVVKRATGNRGVGLFFVLPGDNDWQLICDSQNVKAPVDELAALIDKRISGRLRYREYIAQRYISSRTSDGRPFDIRVHVQRRADGDWGVTRAYVRLAEAGSPLPNVSRGGYQGALESFLEHRNPQKAEAIEAELRRAAIDIARIQSASAPMPLSELGLDFVIDEEDRVWLIETNAFPETSLHEHARAVNTIGYAPSLFRG</sequence>
<dbReference type="EMBL" id="AFWT01000053">
    <property type="protein sequence ID" value="EGV27897.1"/>
    <property type="molecule type" value="Genomic_DNA"/>
</dbReference>
<name>G2E7L3_9GAMM</name>
<accession>G2E7L3</accession>
<dbReference type="STRING" id="765913.ThidrDRAFT_4276"/>
<gene>
    <name evidence="1" type="ORF">ThidrDRAFT_4276</name>
</gene>
<dbReference type="OrthoDB" id="9810718at2"/>
<protein>
    <recommendedName>
        <fullName evidence="3">ATP-grasp domain-containing protein</fullName>
    </recommendedName>
</protein>
<dbReference type="InterPro" id="IPR026838">
    <property type="entry name" value="YheC/D"/>
</dbReference>
<evidence type="ECO:0008006" key="3">
    <source>
        <dbReference type="Google" id="ProtNLM"/>
    </source>
</evidence>
<dbReference type="Gene3D" id="3.30.470.20">
    <property type="entry name" value="ATP-grasp fold, B domain"/>
    <property type="match status" value="1"/>
</dbReference>
<dbReference type="Pfam" id="PF14398">
    <property type="entry name" value="ATPgrasp_YheCD"/>
    <property type="match status" value="1"/>
</dbReference>
<dbReference type="eggNOG" id="COG0189">
    <property type="taxonomic scope" value="Bacteria"/>
</dbReference>
<proteinExistence type="predicted"/>
<dbReference type="RefSeq" id="WP_007042989.1">
    <property type="nucleotide sequence ID" value="NZ_AFWT01000053.1"/>
</dbReference>
<reference evidence="1 2" key="1">
    <citation type="submission" date="2011-06" db="EMBL/GenBank/DDBJ databases">
        <title>The draft genome of Thiorhodococcus drewsii AZ1.</title>
        <authorList>
            <consortium name="US DOE Joint Genome Institute (JGI-PGF)"/>
            <person name="Lucas S."/>
            <person name="Han J."/>
            <person name="Lapidus A."/>
            <person name="Cheng J.-F."/>
            <person name="Goodwin L."/>
            <person name="Pitluck S."/>
            <person name="Peters L."/>
            <person name="Land M.L."/>
            <person name="Hauser L."/>
            <person name="Vogl K."/>
            <person name="Liu Z."/>
            <person name="Imhoff J."/>
            <person name="Thiel V."/>
            <person name="Frigaard N.-U."/>
            <person name="Bryant D.A."/>
            <person name="Woyke T.J."/>
        </authorList>
    </citation>
    <scope>NUCLEOTIDE SEQUENCE [LARGE SCALE GENOMIC DNA]</scope>
    <source>
        <strain evidence="1 2">AZ1</strain>
    </source>
</reference>
<dbReference type="Proteomes" id="UP000004200">
    <property type="component" value="Unassembled WGS sequence"/>
</dbReference>
<organism evidence="1 2">
    <name type="scientific">Thiorhodococcus drewsii AZ1</name>
    <dbReference type="NCBI Taxonomy" id="765913"/>
    <lineage>
        <taxon>Bacteria</taxon>
        <taxon>Pseudomonadati</taxon>
        <taxon>Pseudomonadota</taxon>
        <taxon>Gammaproteobacteria</taxon>
        <taxon>Chromatiales</taxon>
        <taxon>Chromatiaceae</taxon>
        <taxon>Thiorhodococcus</taxon>
    </lineage>
</organism>
<evidence type="ECO:0000313" key="2">
    <source>
        <dbReference type="Proteomes" id="UP000004200"/>
    </source>
</evidence>
<dbReference type="AlphaFoldDB" id="G2E7L3"/>
<evidence type="ECO:0000313" key="1">
    <source>
        <dbReference type="EMBL" id="EGV27897.1"/>
    </source>
</evidence>
<keyword evidence="2" id="KW-1185">Reference proteome</keyword>